<reference evidence="4" key="1">
    <citation type="journal article" date="2019" name="Int. J. Syst. Evol. Microbiol.">
        <title>The Global Catalogue of Microorganisms (GCM) 10K type strain sequencing project: providing services to taxonomists for standard genome sequencing and annotation.</title>
        <authorList>
            <consortium name="The Broad Institute Genomics Platform"/>
            <consortium name="The Broad Institute Genome Sequencing Center for Infectious Disease"/>
            <person name="Wu L."/>
            <person name="Ma J."/>
        </authorList>
    </citation>
    <scope>NUCLEOTIDE SEQUENCE [LARGE SCALE GENOMIC DNA]</scope>
    <source>
        <strain evidence="4">JCM 17841</strain>
    </source>
</reference>
<evidence type="ECO:0000313" key="3">
    <source>
        <dbReference type="EMBL" id="GAA4493140.1"/>
    </source>
</evidence>
<keyword evidence="1" id="KW-0472">Membrane</keyword>
<feature type="domain" description="Potassium channel" evidence="2">
    <location>
        <begin position="188"/>
        <end position="240"/>
    </location>
</feature>
<keyword evidence="1" id="KW-0812">Transmembrane</keyword>
<evidence type="ECO:0000256" key="1">
    <source>
        <dbReference type="SAM" id="Phobius"/>
    </source>
</evidence>
<comment type="caution">
    <text evidence="3">The sequence shown here is derived from an EMBL/GenBank/DDBJ whole genome shotgun (WGS) entry which is preliminary data.</text>
</comment>
<feature type="transmembrane region" description="Helical" evidence="1">
    <location>
        <begin position="153"/>
        <end position="172"/>
    </location>
</feature>
<accession>A0ABP8PUQ2</accession>
<name>A0ABP8PUQ2_9BACT</name>
<evidence type="ECO:0000259" key="2">
    <source>
        <dbReference type="Pfam" id="PF07885"/>
    </source>
</evidence>
<dbReference type="SUPFAM" id="SSF81324">
    <property type="entry name" value="Voltage-gated potassium channels"/>
    <property type="match status" value="1"/>
</dbReference>
<feature type="transmembrane region" description="Helical" evidence="1">
    <location>
        <begin position="219"/>
        <end position="239"/>
    </location>
</feature>
<evidence type="ECO:0000313" key="4">
    <source>
        <dbReference type="Proteomes" id="UP001501243"/>
    </source>
</evidence>
<dbReference type="Pfam" id="PF07885">
    <property type="entry name" value="Ion_trans_2"/>
    <property type="match status" value="1"/>
</dbReference>
<feature type="transmembrane region" description="Helical" evidence="1">
    <location>
        <begin position="98"/>
        <end position="116"/>
    </location>
</feature>
<dbReference type="Proteomes" id="UP001501243">
    <property type="component" value="Unassembled WGS sequence"/>
</dbReference>
<protein>
    <recommendedName>
        <fullName evidence="2">Potassium channel domain-containing protein</fullName>
    </recommendedName>
</protein>
<dbReference type="EMBL" id="BAABGQ010000002">
    <property type="protein sequence ID" value="GAA4493140.1"/>
    <property type="molecule type" value="Genomic_DNA"/>
</dbReference>
<feature type="transmembrane region" description="Helical" evidence="1">
    <location>
        <begin position="122"/>
        <end position="141"/>
    </location>
</feature>
<proteinExistence type="predicted"/>
<keyword evidence="4" id="KW-1185">Reference proteome</keyword>
<gene>
    <name evidence="3" type="ORF">GCM10023172_01310</name>
</gene>
<dbReference type="Gene3D" id="1.10.287.70">
    <property type="match status" value="1"/>
</dbReference>
<keyword evidence="1" id="KW-1133">Transmembrane helix</keyword>
<sequence>MDTQPATFTHSSCWELALLPVAAMPSLLATSLSEKLERWQNQVREPSLTVLLLGQVLLLFVVSPLSSVHVVTYAVVGGLQVLLLVISYFALPQRSKVRSLLLICLAPTLWVLIAGSNLTIGLALRMVATLGVTIAVGQAVFRAQRVTSHQLLGAVVVYLNLAQLFMGAFIALNNELPGAFTTLTKTALKPGELLYFSLTTLTSTGYGDILPVHPLARSLANLEAVVGQLFLAILLARLVSQRQERAGKYHRGAASLW</sequence>
<feature type="transmembrane region" description="Helical" evidence="1">
    <location>
        <begin position="71"/>
        <end position="91"/>
    </location>
</feature>
<dbReference type="InterPro" id="IPR013099">
    <property type="entry name" value="K_chnl_dom"/>
</dbReference>
<organism evidence="3 4">
    <name type="scientific">Hymenobacter ginsengisoli</name>
    <dbReference type="NCBI Taxonomy" id="1051626"/>
    <lineage>
        <taxon>Bacteria</taxon>
        <taxon>Pseudomonadati</taxon>
        <taxon>Bacteroidota</taxon>
        <taxon>Cytophagia</taxon>
        <taxon>Cytophagales</taxon>
        <taxon>Hymenobacteraceae</taxon>
        <taxon>Hymenobacter</taxon>
    </lineage>
</organism>
<feature type="transmembrane region" description="Helical" evidence="1">
    <location>
        <begin position="48"/>
        <end position="65"/>
    </location>
</feature>